<gene>
    <name evidence="1" type="ORF">BE15_12490</name>
</gene>
<proteinExistence type="predicted"/>
<sequence>MTRLAEWSVSRWFNSREPLTLAGLRGKVVLIHAFQMLCPGCVVKATPQAQRVFEIFRGSRLQVVGLHTVFEHHAAMNEGALEAFIHEFKVTFPVGVDRPGRGSLPETMERYALRGTPSTLLVDAEGNLRRHLFGIHDDLLLGAEIGGLLAEAEVGASSAATAGVAQGSCAVGDGCRPIVGE</sequence>
<dbReference type="InterPro" id="IPR050553">
    <property type="entry name" value="Thioredoxin_ResA/DsbE_sf"/>
</dbReference>
<dbReference type="Gene3D" id="3.40.30.10">
    <property type="entry name" value="Glutaredoxin"/>
    <property type="match status" value="1"/>
</dbReference>
<dbReference type="Proteomes" id="UP000075260">
    <property type="component" value="Unassembled WGS sequence"/>
</dbReference>
<reference evidence="1 2" key="1">
    <citation type="submission" date="2014-02" db="EMBL/GenBank/DDBJ databases">
        <title>The small core and large imbalanced accessory genome model reveals a collaborative survival strategy of Sorangium cellulosum strains in nature.</title>
        <authorList>
            <person name="Han K."/>
            <person name="Peng R."/>
            <person name="Blom J."/>
            <person name="Li Y.-Z."/>
        </authorList>
    </citation>
    <scope>NUCLEOTIDE SEQUENCE [LARGE SCALE GENOMIC DNA]</scope>
    <source>
        <strain evidence="1 2">So0008-312</strain>
    </source>
</reference>
<evidence type="ECO:0000313" key="1">
    <source>
        <dbReference type="EMBL" id="KYF60553.1"/>
    </source>
</evidence>
<dbReference type="InterPro" id="IPR036249">
    <property type="entry name" value="Thioredoxin-like_sf"/>
</dbReference>
<name>A0A150PYD7_SORCE</name>
<dbReference type="PANTHER" id="PTHR42852:SF13">
    <property type="entry name" value="PROTEIN DIPZ"/>
    <property type="match status" value="1"/>
</dbReference>
<dbReference type="EMBL" id="JEMA01001269">
    <property type="protein sequence ID" value="KYF60553.1"/>
    <property type="molecule type" value="Genomic_DNA"/>
</dbReference>
<dbReference type="PANTHER" id="PTHR42852">
    <property type="entry name" value="THIOL:DISULFIDE INTERCHANGE PROTEIN DSBE"/>
    <property type="match status" value="1"/>
</dbReference>
<dbReference type="RefSeq" id="WP_063816030.1">
    <property type="nucleotide sequence ID" value="NZ_JEMA01001269.1"/>
</dbReference>
<dbReference type="AlphaFoldDB" id="A0A150PYD7"/>
<comment type="caution">
    <text evidence="1">The sequence shown here is derived from an EMBL/GenBank/DDBJ whole genome shotgun (WGS) entry which is preliminary data.</text>
</comment>
<dbReference type="SUPFAM" id="SSF52833">
    <property type="entry name" value="Thioredoxin-like"/>
    <property type="match status" value="1"/>
</dbReference>
<organism evidence="1 2">
    <name type="scientific">Sorangium cellulosum</name>
    <name type="common">Polyangium cellulosum</name>
    <dbReference type="NCBI Taxonomy" id="56"/>
    <lineage>
        <taxon>Bacteria</taxon>
        <taxon>Pseudomonadati</taxon>
        <taxon>Myxococcota</taxon>
        <taxon>Polyangia</taxon>
        <taxon>Polyangiales</taxon>
        <taxon>Polyangiaceae</taxon>
        <taxon>Sorangium</taxon>
    </lineage>
</organism>
<protein>
    <submittedName>
        <fullName evidence="1">Alkyl hydroperoxide reductase</fullName>
    </submittedName>
</protein>
<accession>A0A150PYD7</accession>
<evidence type="ECO:0000313" key="2">
    <source>
        <dbReference type="Proteomes" id="UP000075260"/>
    </source>
</evidence>
<dbReference type="CDD" id="cd02966">
    <property type="entry name" value="TlpA_like_family"/>
    <property type="match status" value="1"/>
</dbReference>